<protein>
    <recommendedName>
        <fullName evidence="5">ABC transporter domain-containing protein</fullName>
    </recommendedName>
</protein>
<dbReference type="EMBL" id="NMQU01000148">
    <property type="protein sequence ID" value="OXM43442.1"/>
    <property type="molecule type" value="Genomic_DNA"/>
</dbReference>
<keyword evidence="4" id="KW-0067">ATP-binding</keyword>
<dbReference type="GO" id="GO:0005524">
    <property type="term" value="F:ATP binding"/>
    <property type="evidence" value="ECO:0007669"/>
    <property type="project" value="UniProtKB-KW"/>
</dbReference>
<organism evidence="6 7">
    <name type="scientific">Amycolatopsis alba DSM 44262</name>
    <dbReference type="NCBI Taxonomy" id="1125972"/>
    <lineage>
        <taxon>Bacteria</taxon>
        <taxon>Bacillati</taxon>
        <taxon>Actinomycetota</taxon>
        <taxon>Actinomycetes</taxon>
        <taxon>Pseudonocardiales</taxon>
        <taxon>Pseudonocardiaceae</taxon>
        <taxon>Amycolatopsis</taxon>
    </lineage>
</organism>
<evidence type="ECO:0000256" key="1">
    <source>
        <dbReference type="ARBA" id="ARBA00022448"/>
    </source>
</evidence>
<dbReference type="InterPro" id="IPR003593">
    <property type="entry name" value="AAA+_ATPase"/>
</dbReference>
<keyword evidence="1" id="KW-0813">Transport</keyword>
<dbReference type="CDD" id="cd03216">
    <property type="entry name" value="ABC_Carb_Monos_I"/>
    <property type="match status" value="1"/>
</dbReference>
<evidence type="ECO:0000259" key="5">
    <source>
        <dbReference type="PROSITE" id="PS50893"/>
    </source>
</evidence>
<dbReference type="PANTHER" id="PTHR43790">
    <property type="entry name" value="CARBOHYDRATE TRANSPORT ATP-BINDING PROTEIN MG119-RELATED"/>
    <property type="match status" value="1"/>
</dbReference>
<feature type="domain" description="ABC transporter" evidence="5">
    <location>
        <begin position="256"/>
        <end position="484"/>
    </location>
</feature>
<keyword evidence="3" id="KW-0547">Nucleotide-binding</keyword>
<dbReference type="Pfam" id="PF00005">
    <property type="entry name" value="ABC_tran"/>
    <property type="match status" value="2"/>
</dbReference>
<dbReference type="OrthoDB" id="4973918at2"/>
<dbReference type="InterPro" id="IPR017871">
    <property type="entry name" value="ABC_transporter-like_CS"/>
</dbReference>
<dbReference type="RefSeq" id="WP_020636278.1">
    <property type="nucleotide sequence ID" value="NZ_KB913032.1"/>
</dbReference>
<gene>
    <name evidence="6" type="ORF">CFP75_38365</name>
</gene>
<keyword evidence="2" id="KW-0677">Repeat</keyword>
<evidence type="ECO:0000313" key="6">
    <source>
        <dbReference type="EMBL" id="OXM43442.1"/>
    </source>
</evidence>
<dbReference type="InterPro" id="IPR050107">
    <property type="entry name" value="ABC_carbohydrate_import_ATPase"/>
</dbReference>
<evidence type="ECO:0000256" key="4">
    <source>
        <dbReference type="ARBA" id="ARBA00022840"/>
    </source>
</evidence>
<feature type="domain" description="ABC transporter" evidence="5">
    <location>
        <begin position="7"/>
        <end position="239"/>
    </location>
</feature>
<dbReference type="PANTHER" id="PTHR43790:SF9">
    <property type="entry name" value="GALACTOFURANOSE TRANSPORTER ATP-BINDING PROTEIN YTFR"/>
    <property type="match status" value="1"/>
</dbReference>
<comment type="caution">
    <text evidence="6">The sequence shown here is derived from an EMBL/GenBank/DDBJ whole genome shotgun (WGS) entry which is preliminary data.</text>
</comment>
<dbReference type="Gene3D" id="3.40.50.300">
    <property type="entry name" value="P-loop containing nucleotide triphosphate hydrolases"/>
    <property type="match status" value="2"/>
</dbReference>
<accession>A0A229R9U0</accession>
<evidence type="ECO:0000256" key="2">
    <source>
        <dbReference type="ARBA" id="ARBA00022737"/>
    </source>
</evidence>
<sequence>MTTAPLLALRSVSKKFPAVQALDTVTVAVNGGQIHALLGQNGAGKSTAAQIAAGLDTPDEGHVEVAGSPVLFGGRADAIAHGVGYIPQADSLVDDLTLVETLALSQTHRVVRRRKLTARLRTTASQAGVPVALDTPARHLSRGERQLGELVIALAQGARVLLLDEPTSALGPREVETLFDHLRTVADSGVAVLLISHHLGDVRQVADTATVLAHGRVIHTGPVADIDDRTLARTIVGDEVRTPPPRTGREPGEDVLVLSGVSATCGDPVPVRDVSLRVRAGEVVAVVGVAGNGQRALAEVAACRIAPVTGTVSSGQRVAYVPEHRVDALLPERAAWWSAMVTRLREPAFSRRGGLDAVALVGAASALFDRHDVRPRNPDVAVTALSGGNQQKLLVGRELDNRPDVAILHGPTQGLDLVATRAILDEIRRAADAGTALLVISADLDEARQLADRLVVLSKGRIIADVPAGELDDTVLWRLTSGLPSAEVAPGRTAAGNAK</sequence>
<dbReference type="Proteomes" id="UP000215563">
    <property type="component" value="Unassembled WGS sequence"/>
</dbReference>
<evidence type="ECO:0000313" key="7">
    <source>
        <dbReference type="Proteomes" id="UP000215563"/>
    </source>
</evidence>
<dbReference type="PROSITE" id="PS00211">
    <property type="entry name" value="ABC_TRANSPORTER_1"/>
    <property type="match status" value="1"/>
</dbReference>
<evidence type="ECO:0000256" key="3">
    <source>
        <dbReference type="ARBA" id="ARBA00022741"/>
    </source>
</evidence>
<dbReference type="SMART" id="SM00382">
    <property type="entry name" value="AAA"/>
    <property type="match status" value="1"/>
</dbReference>
<name>A0A229R9U0_AMYAL</name>
<dbReference type="SUPFAM" id="SSF52540">
    <property type="entry name" value="P-loop containing nucleoside triphosphate hydrolases"/>
    <property type="match status" value="2"/>
</dbReference>
<keyword evidence="7" id="KW-1185">Reference proteome</keyword>
<reference evidence="6 7" key="1">
    <citation type="submission" date="2017-07" db="EMBL/GenBank/DDBJ databases">
        <title>Amycolatopsis alba DSM 44262 Genome sequencing and assembly.</title>
        <authorList>
            <person name="Kaur N."/>
            <person name="Mayilraj S."/>
        </authorList>
    </citation>
    <scope>NUCLEOTIDE SEQUENCE [LARGE SCALE GENOMIC DNA]</scope>
    <source>
        <strain evidence="6 7">DSM 44262</strain>
    </source>
</reference>
<dbReference type="GO" id="GO:0016887">
    <property type="term" value="F:ATP hydrolysis activity"/>
    <property type="evidence" value="ECO:0007669"/>
    <property type="project" value="InterPro"/>
</dbReference>
<dbReference type="InterPro" id="IPR027417">
    <property type="entry name" value="P-loop_NTPase"/>
</dbReference>
<dbReference type="AlphaFoldDB" id="A0A229R9U0"/>
<dbReference type="PROSITE" id="PS50893">
    <property type="entry name" value="ABC_TRANSPORTER_2"/>
    <property type="match status" value="2"/>
</dbReference>
<proteinExistence type="predicted"/>
<dbReference type="InterPro" id="IPR003439">
    <property type="entry name" value="ABC_transporter-like_ATP-bd"/>
</dbReference>